<dbReference type="PRINTS" id="PR01590">
    <property type="entry name" value="HTHFIS"/>
</dbReference>
<gene>
    <name evidence="1" type="ORF">RD2015_4282</name>
</gene>
<dbReference type="Gene3D" id="3.40.50.300">
    <property type="entry name" value="P-loop containing nucleotide triphosphate hydrolases"/>
    <property type="match status" value="1"/>
</dbReference>
<dbReference type="PROSITE" id="PS00676">
    <property type="entry name" value="SIGMA54_INTERACT_2"/>
    <property type="match status" value="1"/>
</dbReference>
<dbReference type="Gene3D" id="1.10.10.60">
    <property type="entry name" value="Homeodomain-like"/>
    <property type="match status" value="1"/>
</dbReference>
<dbReference type="InterPro" id="IPR002197">
    <property type="entry name" value="HTH_Fis"/>
</dbReference>
<dbReference type="STRING" id="76731.RD2015_4282"/>
<dbReference type="PROSITE" id="PS50045">
    <property type="entry name" value="SIGMA54_INTERACT_4"/>
    <property type="match status" value="1"/>
</dbReference>
<organism evidence="1 2">
    <name type="scientific">Roseateles depolymerans</name>
    <dbReference type="NCBI Taxonomy" id="76731"/>
    <lineage>
        <taxon>Bacteria</taxon>
        <taxon>Pseudomonadati</taxon>
        <taxon>Pseudomonadota</taxon>
        <taxon>Betaproteobacteria</taxon>
        <taxon>Burkholderiales</taxon>
        <taxon>Sphaerotilaceae</taxon>
        <taxon>Roseateles</taxon>
    </lineage>
</organism>
<dbReference type="Pfam" id="PF02954">
    <property type="entry name" value="HTH_8"/>
    <property type="match status" value="1"/>
</dbReference>
<dbReference type="InterPro" id="IPR001208">
    <property type="entry name" value="MCM_dom"/>
</dbReference>
<evidence type="ECO:0000313" key="1">
    <source>
        <dbReference type="EMBL" id="ALV08726.1"/>
    </source>
</evidence>
<reference evidence="1 2" key="1">
    <citation type="submission" date="2015-12" db="EMBL/GenBank/DDBJ databases">
        <title>Complete genome of Roseateles depolymerans KCTC 42856.</title>
        <authorList>
            <person name="Kim K.M."/>
        </authorList>
    </citation>
    <scope>NUCLEOTIDE SEQUENCE [LARGE SCALE GENOMIC DNA]</scope>
    <source>
        <strain evidence="1 2">KCTC 42856</strain>
    </source>
</reference>
<protein>
    <submittedName>
        <fullName evidence="1">Transcriptional regulator</fullName>
    </submittedName>
</protein>
<dbReference type="KEGG" id="rdp:RD2015_4282"/>
<dbReference type="Gene3D" id="1.10.8.60">
    <property type="match status" value="1"/>
</dbReference>
<dbReference type="EMBL" id="CP013729">
    <property type="protein sequence ID" value="ALV08726.1"/>
    <property type="molecule type" value="Genomic_DNA"/>
</dbReference>
<dbReference type="RefSeq" id="WP_058936631.1">
    <property type="nucleotide sequence ID" value="NZ_CP013729.1"/>
</dbReference>
<dbReference type="FunFam" id="3.40.50.300:FF:000006">
    <property type="entry name" value="DNA-binding transcriptional regulator NtrC"/>
    <property type="match status" value="1"/>
</dbReference>
<dbReference type="SUPFAM" id="SSF46689">
    <property type="entry name" value="Homeodomain-like"/>
    <property type="match status" value="1"/>
</dbReference>
<dbReference type="AlphaFoldDB" id="A0A0U3D539"/>
<dbReference type="InterPro" id="IPR009057">
    <property type="entry name" value="Homeodomain-like_sf"/>
</dbReference>
<keyword evidence="2" id="KW-1185">Reference proteome</keyword>
<dbReference type="InterPro" id="IPR025943">
    <property type="entry name" value="Sigma_54_int_dom_ATP-bd_2"/>
</dbReference>
<dbReference type="InterPro" id="IPR058031">
    <property type="entry name" value="AAA_lid_NorR"/>
</dbReference>
<dbReference type="Pfam" id="PF00158">
    <property type="entry name" value="Sigma54_activat"/>
    <property type="match status" value="1"/>
</dbReference>
<proteinExistence type="predicted"/>
<sequence length="456" mass="49025">MNEKPRDSDSPAPRSRLAADPSVEPLMDRLACLQAELDDTRRQLALAQRLQRRPEHRIIDFVGSSPLAQEVKRQARRVAQSDAPVLLMGEPGTGKSLLAHAIHAASRRAAQPLVTVRVSAVPAALLDEELFGPSPDRAPRADDSFAGRLQLADGGTLFLDEIGDLPLALQAKLLHVLRSQEMPMPGGWTSRTVNVRLIASTRRDLADMVRRGCFRADLYYGLHVLPIRVPPLRERIEDIEALVEVLLEDLARRGGLPPKSLGASALAALQRRRWPGNVRELRDLLEQAFLAGSSPVLTAADLAPLMAAATVVADARSGPTAAAMEVGERPAVAMPAGSGNVGEAWLPTQGRSGAEAGAALRVGPWTPGSMAALPLSPRRPEEPSRVDPVQSALPSEDAAAPATLSARKAQLEREAIANALRRTKGNRVAAARLLAISRATLYEKLARWPELGRRSD</sequence>
<dbReference type="Pfam" id="PF25601">
    <property type="entry name" value="AAA_lid_14"/>
    <property type="match status" value="1"/>
</dbReference>
<dbReference type="PANTHER" id="PTHR32071">
    <property type="entry name" value="TRANSCRIPTIONAL REGULATORY PROTEIN"/>
    <property type="match status" value="1"/>
</dbReference>
<accession>A0A0U3D539</accession>
<dbReference type="Proteomes" id="UP000060699">
    <property type="component" value="Chromosome"/>
</dbReference>
<dbReference type="SUPFAM" id="SSF52540">
    <property type="entry name" value="P-loop containing nucleoside triphosphate hydrolases"/>
    <property type="match status" value="1"/>
</dbReference>
<evidence type="ECO:0000313" key="2">
    <source>
        <dbReference type="Proteomes" id="UP000060699"/>
    </source>
</evidence>
<name>A0A0U3D539_9BURK</name>
<dbReference type="GO" id="GO:0006355">
    <property type="term" value="P:regulation of DNA-templated transcription"/>
    <property type="evidence" value="ECO:0007669"/>
    <property type="project" value="InterPro"/>
</dbReference>
<dbReference type="SMART" id="SM00382">
    <property type="entry name" value="AAA"/>
    <property type="match status" value="1"/>
</dbReference>
<dbReference type="InterPro" id="IPR002078">
    <property type="entry name" value="Sigma_54_int"/>
</dbReference>
<dbReference type="InterPro" id="IPR027417">
    <property type="entry name" value="P-loop_NTPase"/>
</dbReference>
<dbReference type="CDD" id="cd00009">
    <property type="entry name" value="AAA"/>
    <property type="match status" value="1"/>
</dbReference>
<dbReference type="PANTHER" id="PTHR32071:SF99">
    <property type="entry name" value="TRANSCRIPTIONAL REGULATORY PROTEIN"/>
    <property type="match status" value="1"/>
</dbReference>
<dbReference type="GO" id="GO:0043565">
    <property type="term" value="F:sequence-specific DNA binding"/>
    <property type="evidence" value="ECO:0007669"/>
    <property type="project" value="InterPro"/>
</dbReference>
<dbReference type="PRINTS" id="PR01657">
    <property type="entry name" value="MCMFAMILY"/>
</dbReference>
<dbReference type="GO" id="GO:0005524">
    <property type="term" value="F:ATP binding"/>
    <property type="evidence" value="ECO:0007669"/>
    <property type="project" value="InterPro"/>
</dbReference>
<dbReference type="InterPro" id="IPR003593">
    <property type="entry name" value="AAA+_ATPase"/>
</dbReference>